<dbReference type="GO" id="GO:0006779">
    <property type="term" value="P:porphyrin-containing compound biosynthetic process"/>
    <property type="evidence" value="ECO:0007669"/>
    <property type="project" value="InterPro"/>
</dbReference>
<name>A0A381WQG8_9ZZZZ</name>
<dbReference type="AlphaFoldDB" id="A0A381WQG8"/>
<proteinExistence type="predicted"/>
<dbReference type="EMBL" id="UINC01012398">
    <property type="protein sequence ID" value="SVA54163.1"/>
    <property type="molecule type" value="Genomic_DNA"/>
</dbReference>
<dbReference type="Gene3D" id="3.40.1500.10">
    <property type="entry name" value="Coproporphyrinogen III oxidase, aerobic"/>
    <property type="match status" value="1"/>
</dbReference>
<dbReference type="SUPFAM" id="SSF102886">
    <property type="entry name" value="Coproporphyrinogen III oxidase"/>
    <property type="match status" value="1"/>
</dbReference>
<evidence type="ECO:0008006" key="2">
    <source>
        <dbReference type="Google" id="ProtNLM"/>
    </source>
</evidence>
<dbReference type="Pfam" id="PF01218">
    <property type="entry name" value="Coprogen_oxidas"/>
    <property type="match status" value="1"/>
</dbReference>
<organism evidence="1">
    <name type="scientific">marine metagenome</name>
    <dbReference type="NCBI Taxonomy" id="408172"/>
    <lineage>
        <taxon>unclassified sequences</taxon>
        <taxon>metagenomes</taxon>
        <taxon>ecological metagenomes</taxon>
    </lineage>
</organism>
<dbReference type="InterPro" id="IPR001260">
    <property type="entry name" value="Coprogen_oxidase_aer"/>
</dbReference>
<dbReference type="InterPro" id="IPR036406">
    <property type="entry name" value="Coprogen_oxidase_aer_sf"/>
</dbReference>
<sequence length="308" mass="35699">MNTRLLVTFVFLFLIQGIFSLHAEYSNQTERLDALTSDNRIIAEDLITFMQTSDDKYFAWVNKINEQNLPEHDGQTISDKNFDWTTEYSDYNIRVVRGPVVEKTGRMLSEGKMTSPGRGDKDLVWGRFYSIDIHPKTPLVGMLHATLVLQFFEDNSIATGGWLDMMPGTKIPEDLEYLKQTTDDYFAENNADTALYRRLVCKGTEDTIEYWRRRPSCSGVSFYGPPVFRDSGEKSYMFIKGMFTEFVDAYMQLVEKRMDDSFSEEDVLAQETMRHRWLIDQLFSDPYASKIVPFEVWSAANVPPTIKF</sequence>
<evidence type="ECO:0000313" key="1">
    <source>
        <dbReference type="EMBL" id="SVA54163.1"/>
    </source>
</evidence>
<protein>
    <recommendedName>
        <fullName evidence="2">Coproporphyrinogen III oxidase</fullName>
    </recommendedName>
</protein>
<gene>
    <name evidence="1" type="ORF">METZ01_LOCUS107017</name>
</gene>
<reference evidence="1" key="1">
    <citation type="submission" date="2018-05" db="EMBL/GenBank/DDBJ databases">
        <authorList>
            <person name="Lanie J.A."/>
            <person name="Ng W.-L."/>
            <person name="Kazmierczak K.M."/>
            <person name="Andrzejewski T.M."/>
            <person name="Davidsen T.M."/>
            <person name="Wayne K.J."/>
            <person name="Tettelin H."/>
            <person name="Glass J.I."/>
            <person name="Rusch D."/>
            <person name="Podicherti R."/>
            <person name="Tsui H.-C.T."/>
            <person name="Winkler M.E."/>
        </authorList>
    </citation>
    <scope>NUCLEOTIDE SEQUENCE</scope>
</reference>
<accession>A0A381WQG8</accession>
<dbReference type="GO" id="GO:0004109">
    <property type="term" value="F:coproporphyrinogen oxidase activity"/>
    <property type="evidence" value="ECO:0007669"/>
    <property type="project" value="InterPro"/>
</dbReference>